<dbReference type="InterPro" id="IPR001851">
    <property type="entry name" value="ABC_transp_permease"/>
</dbReference>
<feature type="transmembrane region" description="Helical" evidence="6">
    <location>
        <begin position="244"/>
        <end position="265"/>
    </location>
</feature>
<evidence type="ECO:0000256" key="4">
    <source>
        <dbReference type="ARBA" id="ARBA00022989"/>
    </source>
</evidence>
<evidence type="ECO:0000256" key="5">
    <source>
        <dbReference type="ARBA" id="ARBA00023136"/>
    </source>
</evidence>
<keyword evidence="2" id="KW-1003">Cell membrane</keyword>
<dbReference type="AlphaFoldDB" id="A0A1N7QFQ1"/>
<dbReference type="GO" id="GO:0005886">
    <property type="term" value="C:plasma membrane"/>
    <property type="evidence" value="ECO:0007669"/>
    <property type="project" value="UniProtKB-SubCell"/>
</dbReference>
<name>A0A1N7QFQ1_9RHOB</name>
<feature type="transmembrane region" description="Helical" evidence="6">
    <location>
        <begin position="67"/>
        <end position="86"/>
    </location>
</feature>
<feature type="transmembrane region" description="Helical" evidence="6">
    <location>
        <begin position="131"/>
        <end position="158"/>
    </location>
</feature>
<feature type="transmembrane region" description="Helical" evidence="6">
    <location>
        <begin position="93"/>
        <end position="111"/>
    </location>
</feature>
<dbReference type="Pfam" id="PF02653">
    <property type="entry name" value="BPD_transp_2"/>
    <property type="match status" value="1"/>
</dbReference>
<feature type="transmembrane region" description="Helical" evidence="6">
    <location>
        <begin position="271"/>
        <end position="288"/>
    </location>
</feature>
<keyword evidence="3 6" id="KW-0812">Transmembrane</keyword>
<feature type="transmembrane region" description="Helical" evidence="6">
    <location>
        <begin position="214"/>
        <end position="235"/>
    </location>
</feature>
<proteinExistence type="predicted"/>
<evidence type="ECO:0000313" key="7">
    <source>
        <dbReference type="EMBL" id="SIT21609.1"/>
    </source>
</evidence>
<accession>A0A1N7QFQ1</accession>
<dbReference type="STRING" id="1086013.SAMN05421774_11038"/>
<dbReference type="PANTHER" id="PTHR32196">
    <property type="entry name" value="ABC TRANSPORTER PERMEASE PROTEIN YPHD-RELATED-RELATED"/>
    <property type="match status" value="1"/>
</dbReference>
<feature type="transmembrane region" description="Helical" evidence="6">
    <location>
        <begin position="179"/>
        <end position="208"/>
    </location>
</feature>
<dbReference type="Proteomes" id="UP000186141">
    <property type="component" value="Unassembled WGS sequence"/>
</dbReference>
<evidence type="ECO:0000256" key="2">
    <source>
        <dbReference type="ARBA" id="ARBA00022475"/>
    </source>
</evidence>
<dbReference type="OrthoDB" id="9778389at2"/>
<protein>
    <submittedName>
        <fullName evidence="7">Putative ABC transport system permease protein</fullName>
    </submittedName>
</protein>
<reference evidence="7 8" key="1">
    <citation type="submission" date="2017-01" db="EMBL/GenBank/DDBJ databases">
        <authorList>
            <person name="Mah S.A."/>
            <person name="Swanson W.J."/>
            <person name="Moy G.W."/>
            <person name="Vacquier V.D."/>
        </authorList>
    </citation>
    <scope>NUCLEOTIDE SEQUENCE [LARGE SCALE GENOMIC DNA]</scope>
    <source>
        <strain evidence="7 8">DSM 26375</strain>
    </source>
</reference>
<dbReference type="PANTHER" id="PTHR32196:SF69">
    <property type="entry name" value="BRANCHED-CHAIN AMINO ACID TRANSPORT SYSTEM, PERMEASE PROTEIN"/>
    <property type="match status" value="1"/>
</dbReference>
<comment type="subcellular location">
    <subcellularLocation>
        <location evidence="1">Cell membrane</location>
        <topology evidence="1">Multi-pass membrane protein</topology>
    </subcellularLocation>
</comment>
<evidence type="ECO:0000256" key="6">
    <source>
        <dbReference type="SAM" id="Phobius"/>
    </source>
</evidence>
<sequence>MPVIDAFLNLIPVTFAQSLMYAFVVMGIMIPFRLLSFPDLTSEGAFPLGGCVCAALILAGWNPFLATAVAFGAGIAAGMATALIHLQFRLNSLLAGILVFTALYSVNMRVMGRSNVALFSADSVFLQISPAILGSVALQILVFGVLVVVMLLALRWFLATEAGAALRVVGINPDLAPSLGINLWTWTLVGLGLANGLSAFGGALVVQLQGFADIGMGMGLLINGLASLVIGETVVGRQTITRQLLAPVIGAAIYYQFVSLGLSLGLHPSDLKLVTAVFVLLTLGLPALRRGGGTGREKLHA</sequence>
<gene>
    <name evidence="7" type="ORF">SAMN05421774_11038</name>
</gene>
<evidence type="ECO:0000313" key="8">
    <source>
        <dbReference type="Proteomes" id="UP000186141"/>
    </source>
</evidence>
<feature type="transmembrane region" description="Helical" evidence="6">
    <location>
        <begin position="6"/>
        <end position="32"/>
    </location>
</feature>
<dbReference type="GO" id="GO:0022857">
    <property type="term" value="F:transmembrane transporter activity"/>
    <property type="evidence" value="ECO:0007669"/>
    <property type="project" value="InterPro"/>
</dbReference>
<keyword evidence="8" id="KW-1185">Reference proteome</keyword>
<evidence type="ECO:0000256" key="3">
    <source>
        <dbReference type="ARBA" id="ARBA00022692"/>
    </source>
</evidence>
<dbReference type="EMBL" id="FTOT01000010">
    <property type="protein sequence ID" value="SIT21609.1"/>
    <property type="molecule type" value="Genomic_DNA"/>
</dbReference>
<keyword evidence="5 6" id="KW-0472">Membrane</keyword>
<evidence type="ECO:0000256" key="1">
    <source>
        <dbReference type="ARBA" id="ARBA00004651"/>
    </source>
</evidence>
<dbReference type="CDD" id="cd06574">
    <property type="entry name" value="TM_PBP1_branched-chain-AA_like"/>
    <property type="match status" value="1"/>
</dbReference>
<dbReference type="RefSeq" id="WP_076533830.1">
    <property type="nucleotide sequence ID" value="NZ_BMEH01000010.1"/>
</dbReference>
<organism evidence="7 8">
    <name type="scientific">Gemmobacter megaterium</name>
    <dbReference type="NCBI Taxonomy" id="1086013"/>
    <lineage>
        <taxon>Bacteria</taxon>
        <taxon>Pseudomonadati</taxon>
        <taxon>Pseudomonadota</taxon>
        <taxon>Alphaproteobacteria</taxon>
        <taxon>Rhodobacterales</taxon>
        <taxon>Paracoccaceae</taxon>
        <taxon>Gemmobacter</taxon>
    </lineage>
</organism>
<keyword evidence="4 6" id="KW-1133">Transmembrane helix</keyword>